<evidence type="ECO:0000313" key="3">
    <source>
        <dbReference type="Proteomes" id="UP001328107"/>
    </source>
</evidence>
<keyword evidence="3" id="KW-1185">Reference proteome</keyword>
<sequence>CTESTSPCPSSDYRRWLRTVRRPCSPSTYNAPPRPPSSCPRHSPLHARTRPDSSKSAGSGLLDRQTSPDPGGPPLIVAGGRRRFDARRAIG</sequence>
<dbReference type="EMBL" id="BTRK01000004">
    <property type="protein sequence ID" value="GMR45805.1"/>
    <property type="molecule type" value="Genomic_DNA"/>
</dbReference>
<proteinExistence type="predicted"/>
<name>A0AAN5CK27_9BILA</name>
<feature type="compositionally biased region" description="Basic and acidic residues" evidence="1">
    <location>
        <begin position="82"/>
        <end position="91"/>
    </location>
</feature>
<organism evidence="2 3">
    <name type="scientific">Pristionchus mayeri</name>
    <dbReference type="NCBI Taxonomy" id="1317129"/>
    <lineage>
        <taxon>Eukaryota</taxon>
        <taxon>Metazoa</taxon>
        <taxon>Ecdysozoa</taxon>
        <taxon>Nematoda</taxon>
        <taxon>Chromadorea</taxon>
        <taxon>Rhabditida</taxon>
        <taxon>Rhabditina</taxon>
        <taxon>Diplogasteromorpha</taxon>
        <taxon>Diplogasteroidea</taxon>
        <taxon>Neodiplogasteridae</taxon>
        <taxon>Pristionchus</taxon>
    </lineage>
</organism>
<comment type="caution">
    <text evidence="2">The sequence shown here is derived from an EMBL/GenBank/DDBJ whole genome shotgun (WGS) entry which is preliminary data.</text>
</comment>
<dbReference type="AlphaFoldDB" id="A0AAN5CK27"/>
<feature type="non-terminal residue" evidence="2">
    <location>
        <position position="1"/>
    </location>
</feature>
<feature type="region of interest" description="Disordered" evidence="1">
    <location>
        <begin position="19"/>
        <end position="91"/>
    </location>
</feature>
<dbReference type="Proteomes" id="UP001328107">
    <property type="component" value="Unassembled WGS sequence"/>
</dbReference>
<accession>A0AAN5CK27</accession>
<evidence type="ECO:0000313" key="2">
    <source>
        <dbReference type="EMBL" id="GMR45805.1"/>
    </source>
</evidence>
<gene>
    <name evidence="2" type="ORF">PMAYCL1PPCAC_16000</name>
</gene>
<evidence type="ECO:0000256" key="1">
    <source>
        <dbReference type="SAM" id="MobiDB-lite"/>
    </source>
</evidence>
<protein>
    <submittedName>
        <fullName evidence="2">Uncharacterized protein</fullName>
    </submittedName>
</protein>
<reference evidence="3" key="1">
    <citation type="submission" date="2022-10" db="EMBL/GenBank/DDBJ databases">
        <title>Genome assembly of Pristionchus species.</title>
        <authorList>
            <person name="Yoshida K."/>
            <person name="Sommer R.J."/>
        </authorList>
    </citation>
    <scope>NUCLEOTIDE SEQUENCE [LARGE SCALE GENOMIC DNA]</scope>
    <source>
        <strain evidence="3">RS5460</strain>
    </source>
</reference>